<proteinExistence type="predicted"/>
<comment type="caution">
    <text evidence="2">The sequence shown here is derived from an EMBL/GenBank/DDBJ whole genome shotgun (WGS) entry which is preliminary data.</text>
</comment>
<evidence type="ECO:0000313" key="3">
    <source>
        <dbReference type="Proteomes" id="UP000664132"/>
    </source>
</evidence>
<feature type="compositionally biased region" description="Basic and acidic residues" evidence="1">
    <location>
        <begin position="1"/>
        <end position="26"/>
    </location>
</feature>
<dbReference type="Proteomes" id="UP000664132">
    <property type="component" value="Unassembled WGS sequence"/>
</dbReference>
<keyword evidence="3" id="KW-1185">Reference proteome</keyword>
<evidence type="ECO:0000313" key="2">
    <source>
        <dbReference type="EMBL" id="KAG4422524.1"/>
    </source>
</evidence>
<reference evidence="2" key="1">
    <citation type="submission" date="2021-02" db="EMBL/GenBank/DDBJ databases">
        <title>Genome sequence Cadophora malorum strain M34.</title>
        <authorList>
            <person name="Stefanovic E."/>
            <person name="Vu D."/>
            <person name="Scully C."/>
            <person name="Dijksterhuis J."/>
            <person name="Roader J."/>
            <person name="Houbraken J."/>
        </authorList>
    </citation>
    <scope>NUCLEOTIDE SEQUENCE</scope>
    <source>
        <strain evidence="2">M34</strain>
    </source>
</reference>
<feature type="compositionally biased region" description="Gly residues" evidence="1">
    <location>
        <begin position="66"/>
        <end position="81"/>
    </location>
</feature>
<feature type="region of interest" description="Disordered" evidence="1">
    <location>
        <begin position="1"/>
        <end position="99"/>
    </location>
</feature>
<evidence type="ECO:0000256" key="1">
    <source>
        <dbReference type="SAM" id="MobiDB-lite"/>
    </source>
</evidence>
<dbReference type="OrthoDB" id="3439627at2759"/>
<protein>
    <submittedName>
        <fullName evidence="2">Uncharacterized protein</fullName>
    </submittedName>
</protein>
<feature type="compositionally biased region" description="Basic and acidic residues" evidence="1">
    <location>
        <begin position="89"/>
        <end position="99"/>
    </location>
</feature>
<accession>A0A8H7WCX0</accession>
<organism evidence="2 3">
    <name type="scientific">Cadophora malorum</name>
    <dbReference type="NCBI Taxonomy" id="108018"/>
    <lineage>
        <taxon>Eukaryota</taxon>
        <taxon>Fungi</taxon>
        <taxon>Dikarya</taxon>
        <taxon>Ascomycota</taxon>
        <taxon>Pezizomycotina</taxon>
        <taxon>Leotiomycetes</taxon>
        <taxon>Helotiales</taxon>
        <taxon>Ploettnerulaceae</taxon>
        <taxon>Cadophora</taxon>
    </lineage>
</organism>
<dbReference type="EMBL" id="JAFJYH010000047">
    <property type="protein sequence ID" value="KAG4422524.1"/>
    <property type="molecule type" value="Genomic_DNA"/>
</dbReference>
<dbReference type="AlphaFoldDB" id="A0A8H7WCX0"/>
<name>A0A8H7WCX0_9HELO</name>
<sequence length="99" mass="10632">MSDGMYRRTEEPQRTDDPRADAEWKADSALGNLAHGADSQGSEVDRSTKAAPLPDGAFKDNDRVIGGEGSRGIKGWTGDGKGAVNPDEYIPKKVEKVTK</sequence>
<gene>
    <name evidence="2" type="ORF">IFR04_004293</name>
</gene>